<keyword evidence="4 7" id="KW-0349">Heme</keyword>
<dbReference type="Gene3D" id="1.10.630.10">
    <property type="entry name" value="Cytochrome P450"/>
    <property type="match status" value="1"/>
</dbReference>
<dbReference type="GO" id="GO:0004497">
    <property type="term" value="F:monooxygenase activity"/>
    <property type="evidence" value="ECO:0007669"/>
    <property type="project" value="InterPro"/>
</dbReference>
<keyword evidence="5 7" id="KW-0479">Metal-binding</keyword>
<comment type="caution">
    <text evidence="8">The sequence shown here is derived from an EMBL/GenBank/DDBJ whole genome shotgun (WGS) entry which is preliminary data.</text>
</comment>
<dbReference type="PRINTS" id="PR00463">
    <property type="entry name" value="EP450I"/>
</dbReference>
<reference evidence="8" key="1">
    <citation type="journal article" date="2021" name="Nat. Commun.">
        <title>Genetic determinants of endophytism in the Arabidopsis root mycobiome.</title>
        <authorList>
            <person name="Mesny F."/>
            <person name="Miyauchi S."/>
            <person name="Thiergart T."/>
            <person name="Pickel B."/>
            <person name="Atanasova L."/>
            <person name="Karlsson M."/>
            <person name="Huettel B."/>
            <person name="Barry K.W."/>
            <person name="Haridas S."/>
            <person name="Chen C."/>
            <person name="Bauer D."/>
            <person name="Andreopoulos W."/>
            <person name="Pangilinan J."/>
            <person name="LaButti K."/>
            <person name="Riley R."/>
            <person name="Lipzen A."/>
            <person name="Clum A."/>
            <person name="Drula E."/>
            <person name="Henrissat B."/>
            <person name="Kohler A."/>
            <person name="Grigoriev I.V."/>
            <person name="Martin F.M."/>
            <person name="Hacquard S."/>
        </authorList>
    </citation>
    <scope>NUCLEOTIDE SEQUENCE</scope>
    <source>
        <strain evidence="8">MPI-CAGE-CH-0235</strain>
    </source>
</reference>
<protein>
    <submittedName>
        <fullName evidence="8">Isotrichodermin C-15 hydroxylase</fullName>
    </submittedName>
</protein>
<sequence>MAFESFLSVPLLSSVRSVSWLPWVSAALAAVIGSRCIYLLNFHPAAKFPGPRLAAVSHIYLVYYWMKGRYPWAVEELHKKYGPVFRIAPNEVIFSTPQAGNDIYTPAVKQHETWRKTDLMDFGAGDLGFVWENDPVKRREVARKVMPAFSNKALRAKEPIVHKYLDQFIEKMKLRGNTPQGIEMRQWTFWLALDMSADLAYSREMHHLRDEKDSEFMTTMLGTSFYGTIVQLSRKVPILKPFAIFFVPLKVITLIPKFLKMNRDAVQARVDTRDKTTHPDFVDYMLPVEAPPPRTEKEKVHLEQVAMQLFIAGFDPIRLVYYGSIFYLLRTPHAYKALVEEIRSSFQSYDEITGDSTARLKYLQACLQESLRVFPLNSTGMPRESPGGTVDGVFIPEGVVCQVSLFTMARSSEYFHDPASYHPERWLPEYHPLYEEKFSNDALKDYFPFGLGPRACTGREIAWSQTRLFLAKLLYTFDLEMIKGQDKMFEKDFTVHVMWDIPDMWVRLKPRK</sequence>
<keyword evidence="6 7" id="KW-0408">Iron</keyword>
<evidence type="ECO:0000313" key="9">
    <source>
        <dbReference type="Proteomes" id="UP000813444"/>
    </source>
</evidence>
<comment type="pathway">
    <text evidence="2">Mycotoxin biosynthesis.</text>
</comment>
<evidence type="ECO:0000256" key="7">
    <source>
        <dbReference type="PIRSR" id="PIRSR602401-1"/>
    </source>
</evidence>
<gene>
    <name evidence="8" type="ORF">B0I35DRAFT_467689</name>
</gene>
<evidence type="ECO:0000256" key="3">
    <source>
        <dbReference type="ARBA" id="ARBA00010617"/>
    </source>
</evidence>
<dbReference type="AlphaFoldDB" id="A0A8K0T0B4"/>
<name>A0A8K0T0B4_9HYPO</name>
<dbReference type="InterPro" id="IPR001128">
    <property type="entry name" value="Cyt_P450"/>
</dbReference>
<dbReference type="GO" id="GO:0016705">
    <property type="term" value="F:oxidoreductase activity, acting on paired donors, with incorporation or reduction of molecular oxygen"/>
    <property type="evidence" value="ECO:0007669"/>
    <property type="project" value="InterPro"/>
</dbReference>
<dbReference type="GO" id="GO:0005506">
    <property type="term" value="F:iron ion binding"/>
    <property type="evidence" value="ECO:0007669"/>
    <property type="project" value="InterPro"/>
</dbReference>
<dbReference type="SUPFAM" id="SSF48264">
    <property type="entry name" value="Cytochrome P450"/>
    <property type="match status" value="1"/>
</dbReference>
<dbReference type="InterPro" id="IPR050121">
    <property type="entry name" value="Cytochrome_P450_monoxygenase"/>
</dbReference>
<dbReference type="InterPro" id="IPR002401">
    <property type="entry name" value="Cyt_P450_E_grp-I"/>
</dbReference>
<evidence type="ECO:0000256" key="1">
    <source>
        <dbReference type="ARBA" id="ARBA00001971"/>
    </source>
</evidence>
<dbReference type="PRINTS" id="PR00385">
    <property type="entry name" value="P450"/>
</dbReference>
<evidence type="ECO:0000256" key="4">
    <source>
        <dbReference type="ARBA" id="ARBA00022617"/>
    </source>
</evidence>
<dbReference type="Proteomes" id="UP000813444">
    <property type="component" value="Unassembled WGS sequence"/>
</dbReference>
<dbReference type="Pfam" id="PF00067">
    <property type="entry name" value="p450"/>
    <property type="match status" value="1"/>
</dbReference>
<dbReference type="EMBL" id="JAGPNK010000004">
    <property type="protein sequence ID" value="KAH7322408.1"/>
    <property type="molecule type" value="Genomic_DNA"/>
</dbReference>
<evidence type="ECO:0000256" key="2">
    <source>
        <dbReference type="ARBA" id="ARBA00004685"/>
    </source>
</evidence>
<dbReference type="PANTHER" id="PTHR24305:SF210">
    <property type="entry name" value="CYTOCHROME P450 MONOOXYGENASE ASQL-RELATED"/>
    <property type="match status" value="1"/>
</dbReference>
<keyword evidence="9" id="KW-1185">Reference proteome</keyword>
<proteinExistence type="inferred from homology"/>
<organism evidence="8 9">
    <name type="scientific">Stachybotrys elegans</name>
    <dbReference type="NCBI Taxonomy" id="80388"/>
    <lineage>
        <taxon>Eukaryota</taxon>
        <taxon>Fungi</taxon>
        <taxon>Dikarya</taxon>
        <taxon>Ascomycota</taxon>
        <taxon>Pezizomycotina</taxon>
        <taxon>Sordariomycetes</taxon>
        <taxon>Hypocreomycetidae</taxon>
        <taxon>Hypocreales</taxon>
        <taxon>Stachybotryaceae</taxon>
        <taxon>Stachybotrys</taxon>
    </lineage>
</organism>
<dbReference type="InterPro" id="IPR036396">
    <property type="entry name" value="Cyt_P450_sf"/>
</dbReference>
<feature type="binding site" description="axial binding residue" evidence="7">
    <location>
        <position position="456"/>
    </location>
    <ligand>
        <name>heme</name>
        <dbReference type="ChEBI" id="CHEBI:30413"/>
    </ligand>
    <ligandPart>
        <name>Fe</name>
        <dbReference type="ChEBI" id="CHEBI:18248"/>
    </ligandPart>
</feature>
<evidence type="ECO:0000256" key="6">
    <source>
        <dbReference type="ARBA" id="ARBA00023004"/>
    </source>
</evidence>
<dbReference type="PANTHER" id="PTHR24305">
    <property type="entry name" value="CYTOCHROME P450"/>
    <property type="match status" value="1"/>
</dbReference>
<accession>A0A8K0T0B4</accession>
<comment type="cofactor">
    <cofactor evidence="1 7">
        <name>heme</name>
        <dbReference type="ChEBI" id="CHEBI:30413"/>
    </cofactor>
</comment>
<evidence type="ECO:0000313" key="8">
    <source>
        <dbReference type="EMBL" id="KAH7322408.1"/>
    </source>
</evidence>
<comment type="similarity">
    <text evidence="3">Belongs to the cytochrome P450 family.</text>
</comment>
<dbReference type="OrthoDB" id="1470350at2759"/>
<dbReference type="GO" id="GO:0020037">
    <property type="term" value="F:heme binding"/>
    <property type="evidence" value="ECO:0007669"/>
    <property type="project" value="InterPro"/>
</dbReference>
<evidence type="ECO:0000256" key="5">
    <source>
        <dbReference type="ARBA" id="ARBA00022723"/>
    </source>
</evidence>